<dbReference type="InterPro" id="IPR008892">
    <property type="entry name" value="COR413"/>
</dbReference>
<feature type="transmembrane region" description="Helical" evidence="6">
    <location>
        <begin position="184"/>
        <end position="201"/>
    </location>
</feature>
<gene>
    <name evidence="7" type="ORF">Lalb_Chr12g0204731</name>
</gene>
<feature type="transmembrane region" description="Helical" evidence="6">
    <location>
        <begin position="138"/>
        <end position="155"/>
    </location>
</feature>
<comment type="caution">
    <text evidence="7">The sequence shown here is derived from an EMBL/GenBank/DDBJ whole genome shotgun (WGS) entry which is preliminary data.</text>
</comment>
<dbReference type="Pfam" id="PF05562">
    <property type="entry name" value="WCOR413"/>
    <property type="match status" value="1"/>
</dbReference>
<reference evidence="8" key="1">
    <citation type="journal article" date="2020" name="Nat. Commun.">
        <title>Genome sequence of the cluster root forming white lupin.</title>
        <authorList>
            <person name="Hufnagel B."/>
            <person name="Marques A."/>
            <person name="Soriano A."/>
            <person name="Marques L."/>
            <person name="Divol F."/>
            <person name="Doumas P."/>
            <person name="Sallet E."/>
            <person name="Mancinotti D."/>
            <person name="Carrere S."/>
            <person name="Marande W."/>
            <person name="Arribat S."/>
            <person name="Keller J."/>
            <person name="Huneau C."/>
            <person name="Blein T."/>
            <person name="Aime D."/>
            <person name="Laguerre M."/>
            <person name="Taylor J."/>
            <person name="Schubert V."/>
            <person name="Nelson M."/>
            <person name="Geu-Flores F."/>
            <person name="Crespi M."/>
            <person name="Gallardo-Guerrero K."/>
            <person name="Delaux P.-M."/>
            <person name="Salse J."/>
            <person name="Berges H."/>
            <person name="Guyot R."/>
            <person name="Gouzy J."/>
            <person name="Peret B."/>
        </authorList>
    </citation>
    <scope>NUCLEOTIDE SEQUENCE [LARGE SCALE GENOMIC DNA]</scope>
    <source>
        <strain evidence="8">cv. Amiga</strain>
    </source>
</reference>
<protein>
    <submittedName>
        <fullName evidence="7">Putative cold-regulated 413 protein</fullName>
    </submittedName>
</protein>
<evidence type="ECO:0000313" key="7">
    <source>
        <dbReference type="EMBL" id="KAE9602924.1"/>
    </source>
</evidence>
<name>A0A6A4PNU4_LUPAL</name>
<evidence type="ECO:0000256" key="6">
    <source>
        <dbReference type="SAM" id="Phobius"/>
    </source>
</evidence>
<evidence type="ECO:0000256" key="1">
    <source>
        <dbReference type="ARBA" id="ARBA00004141"/>
    </source>
</evidence>
<evidence type="ECO:0000256" key="2">
    <source>
        <dbReference type="ARBA" id="ARBA00005852"/>
    </source>
</evidence>
<feature type="transmembrane region" description="Helical" evidence="6">
    <location>
        <begin position="213"/>
        <end position="232"/>
    </location>
</feature>
<dbReference type="EMBL" id="WOCE01000012">
    <property type="protein sequence ID" value="KAE9602924.1"/>
    <property type="molecule type" value="Genomic_DNA"/>
</dbReference>
<dbReference type="PANTHER" id="PTHR33596">
    <property type="entry name" value="COLD-REGULATED 413 PLASMA MEMBRANE PROTEIN 2"/>
    <property type="match status" value="1"/>
</dbReference>
<comment type="subcellular location">
    <subcellularLocation>
        <location evidence="1">Membrane</location>
        <topology evidence="1">Multi-pass membrane protein</topology>
    </subcellularLocation>
</comment>
<dbReference type="OrthoDB" id="1928310at2759"/>
<proteinExistence type="inferred from homology"/>
<evidence type="ECO:0000313" key="8">
    <source>
        <dbReference type="Proteomes" id="UP000447434"/>
    </source>
</evidence>
<keyword evidence="5 6" id="KW-0472">Membrane</keyword>
<sequence>MLLRSKDKTVKEKREKMASIHVSSTTLSLSKNIQIQNRIKKPSPNLLRLNFPSRSSSSFTFNPFNESMMKSRIGNRGSGLSAICYAAPFNHYNLQLISTISSVVLLLARGTPVQKSFIVPLFALQAPQSVISWIKGRYGLWSAFLALLVRLFFHIPGELELPFLAFLLVIVAPYEAINLRGTKEGAIVSSLIAVYLAYQHFSRTSVQKSVDQGSIVATLAVVFLAIASLLFLI</sequence>
<dbReference type="GO" id="GO:0016020">
    <property type="term" value="C:membrane"/>
    <property type="evidence" value="ECO:0007669"/>
    <property type="project" value="UniProtKB-SubCell"/>
</dbReference>
<keyword evidence="3 6" id="KW-0812">Transmembrane</keyword>
<dbReference type="Proteomes" id="UP000447434">
    <property type="component" value="Chromosome 12"/>
</dbReference>
<comment type="similarity">
    <text evidence="2">Belongs to the Cold-regulated 413 protein family.</text>
</comment>
<evidence type="ECO:0000256" key="5">
    <source>
        <dbReference type="ARBA" id="ARBA00023136"/>
    </source>
</evidence>
<evidence type="ECO:0000256" key="4">
    <source>
        <dbReference type="ARBA" id="ARBA00022989"/>
    </source>
</evidence>
<dbReference type="AlphaFoldDB" id="A0A6A4PNU4"/>
<accession>A0A6A4PNU4</accession>
<keyword evidence="8" id="KW-1185">Reference proteome</keyword>
<organism evidence="7 8">
    <name type="scientific">Lupinus albus</name>
    <name type="common">White lupine</name>
    <name type="synonym">Lupinus termis</name>
    <dbReference type="NCBI Taxonomy" id="3870"/>
    <lineage>
        <taxon>Eukaryota</taxon>
        <taxon>Viridiplantae</taxon>
        <taxon>Streptophyta</taxon>
        <taxon>Embryophyta</taxon>
        <taxon>Tracheophyta</taxon>
        <taxon>Spermatophyta</taxon>
        <taxon>Magnoliopsida</taxon>
        <taxon>eudicotyledons</taxon>
        <taxon>Gunneridae</taxon>
        <taxon>Pentapetalae</taxon>
        <taxon>rosids</taxon>
        <taxon>fabids</taxon>
        <taxon>Fabales</taxon>
        <taxon>Fabaceae</taxon>
        <taxon>Papilionoideae</taxon>
        <taxon>50 kb inversion clade</taxon>
        <taxon>genistoids sensu lato</taxon>
        <taxon>core genistoids</taxon>
        <taxon>Genisteae</taxon>
        <taxon>Lupinus</taxon>
    </lineage>
</organism>
<keyword evidence="4 6" id="KW-1133">Transmembrane helix</keyword>
<dbReference type="PANTHER" id="PTHR33596:SF17">
    <property type="entry name" value="COLD-REGULATED 413 INNER MEMBRANE PROTEIN 1, CHLOROPLASTIC-RELATED"/>
    <property type="match status" value="1"/>
</dbReference>
<evidence type="ECO:0000256" key="3">
    <source>
        <dbReference type="ARBA" id="ARBA00022692"/>
    </source>
</evidence>
<feature type="transmembrane region" description="Helical" evidence="6">
    <location>
        <begin position="161"/>
        <end position="177"/>
    </location>
</feature>